<proteinExistence type="predicted"/>
<sequence>VWSTHESAHLCPLVLGYPVEGRVGVFVEETSSVVSISGANAKLWAILGVGGRFCI</sequence>
<evidence type="ECO:0000313" key="2">
    <source>
        <dbReference type="Proteomes" id="UP000789702"/>
    </source>
</evidence>
<dbReference type="Proteomes" id="UP000789702">
    <property type="component" value="Unassembled WGS sequence"/>
</dbReference>
<gene>
    <name evidence="1" type="ORF">DHETER_LOCUS2804</name>
</gene>
<keyword evidence="2" id="KW-1185">Reference proteome</keyword>
<organism evidence="1 2">
    <name type="scientific">Dentiscutata heterogama</name>
    <dbReference type="NCBI Taxonomy" id="1316150"/>
    <lineage>
        <taxon>Eukaryota</taxon>
        <taxon>Fungi</taxon>
        <taxon>Fungi incertae sedis</taxon>
        <taxon>Mucoromycota</taxon>
        <taxon>Glomeromycotina</taxon>
        <taxon>Glomeromycetes</taxon>
        <taxon>Diversisporales</taxon>
        <taxon>Gigasporaceae</taxon>
        <taxon>Dentiscutata</taxon>
    </lineage>
</organism>
<name>A0ACA9KWK6_9GLOM</name>
<feature type="non-terminal residue" evidence="1">
    <location>
        <position position="1"/>
    </location>
</feature>
<accession>A0ACA9KWK6</accession>
<comment type="caution">
    <text evidence="1">The sequence shown here is derived from an EMBL/GenBank/DDBJ whole genome shotgun (WGS) entry which is preliminary data.</text>
</comment>
<evidence type="ECO:0000313" key="1">
    <source>
        <dbReference type="EMBL" id="CAG8496480.1"/>
    </source>
</evidence>
<protein>
    <submittedName>
        <fullName evidence="1">3955_t:CDS:1</fullName>
    </submittedName>
</protein>
<reference evidence="1" key="1">
    <citation type="submission" date="2021-06" db="EMBL/GenBank/DDBJ databases">
        <authorList>
            <person name="Kallberg Y."/>
            <person name="Tangrot J."/>
            <person name="Rosling A."/>
        </authorList>
    </citation>
    <scope>NUCLEOTIDE SEQUENCE</scope>
    <source>
        <strain evidence="1">IL203A</strain>
    </source>
</reference>
<dbReference type="EMBL" id="CAJVPU010002186">
    <property type="protein sequence ID" value="CAG8496480.1"/>
    <property type="molecule type" value="Genomic_DNA"/>
</dbReference>